<evidence type="ECO:0000313" key="4">
    <source>
        <dbReference type="Proteomes" id="UP000271624"/>
    </source>
</evidence>
<comment type="caution">
    <text evidence="3">The sequence shown here is derived from an EMBL/GenBank/DDBJ whole genome shotgun (WGS) entry which is preliminary data.</text>
</comment>
<dbReference type="PROSITE" id="PS50943">
    <property type="entry name" value="HTH_CROC1"/>
    <property type="match status" value="1"/>
</dbReference>
<dbReference type="CDD" id="cd00093">
    <property type="entry name" value="HTH_XRE"/>
    <property type="match status" value="1"/>
</dbReference>
<feature type="domain" description="HTH cro/C1-type" evidence="2">
    <location>
        <begin position="20"/>
        <end position="65"/>
    </location>
</feature>
<dbReference type="Proteomes" id="UP000271624">
    <property type="component" value="Unassembled WGS sequence"/>
</dbReference>
<dbReference type="SMART" id="SM00530">
    <property type="entry name" value="HTH_XRE"/>
    <property type="match status" value="1"/>
</dbReference>
<dbReference type="PANTHER" id="PTHR46558:SF11">
    <property type="entry name" value="HTH-TYPE TRANSCRIPTIONAL REGULATOR XRE"/>
    <property type="match status" value="1"/>
</dbReference>
<dbReference type="SUPFAM" id="SSF47413">
    <property type="entry name" value="lambda repressor-like DNA-binding domains"/>
    <property type="match status" value="1"/>
</dbReference>
<evidence type="ECO:0000259" key="2">
    <source>
        <dbReference type="PROSITE" id="PS50943"/>
    </source>
</evidence>
<dbReference type="RefSeq" id="WP_127084381.1">
    <property type="nucleotide sequence ID" value="NZ_RSCL01000017.1"/>
</dbReference>
<dbReference type="GO" id="GO:0003677">
    <property type="term" value="F:DNA binding"/>
    <property type="evidence" value="ECO:0007669"/>
    <property type="project" value="UniProtKB-KW"/>
</dbReference>
<dbReference type="PANTHER" id="PTHR46558">
    <property type="entry name" value="TRACRIPTIONAL REGULATORY PROTEIN-RELATED-RELATED"/>
    <property type="match status" value="1"/>
</dbReference>
<dbReference type="OrthoDB" id="514125at2"/>
<organism evidence="3 4">
    <name type="scientific">Dulcicalothrix desertica PCC 7102</name>
    <dbReference type="NCBI Taxonomy" id="232991"/>
    <lineage>
        <taxon>Bacteria</taxon>
        <taxon>Bacillati</taxon>
        <taxon>Cyanobacteriota</taxon>
        <taxon>Cyanophyceae</taxon>
        <taxon>Nostocales</taxon>
        <taxon>Calotrichaceae</taxon>
        <taxon>Dulcicalothrix</taxon>
    </lineage>
</organism>
<keyword evidence="4" id="KW-1185">Reference proteome</keyword>
<protein>
    <recommendedName>
        <fullName evidence="2">HTH cro/C1-type domain-containing protein</fullName>
    </recommendedName>
</protein>
<keyword evidence="1" id="KW-0238">DNA-binding</keyword>
<evidence type="ECO:0000313" key="3">
    <source>
        <dbReference type="EMBL" id="RUT02097.1"/>
    </source>
</evidence>
<dbReference type="Pfam" id="PF01381">
    <property type="entry name" value="HTH_3"/>
    <property type="match status" value="1"/>
</dbReference>
<reference evidence="3" key="1">
    <citation type="submission" date="2018-12" db="EMBL/GenBank/DDBJ databases">
        <authorList>
            <person name="Will S."/>
            <person name="Neumann-Schaal M."/>
            <person name="Henke P."/>
        </authorList>
    </citation>
    <scope>NUCLEOTIDE SEQUENCE</scope>
    <source>
        <strain evidence="3">PCC 7102</strain>
    </source>
</reference>
<dbReference type="InterPro" id="IPR010982">
    <property type="entry name" value="Lambda_DNA-bd_dom_sf"/>
</dbReference>
<name>A0A3S1AJH1_9CYAN</name>
<sequence>MNSEARKKLGEIAKKARASMSQRSFATLLGVSYTTVQAWEKGESVPDIENLANIADRAGYTIEELLNYLGVKPQSETSDVNQIIKQIKVMPLSEVAVIAKATAERFADAAITLGEEVKAS</sequence>
<reference evidence="3" key="2">
    <citation type="journal article" date="2019" name="Genome Biol. Evol.">
        <title>Day and night: Metabolic profiles and evolutionary relationships of six axenic non-marine cyanobacteria.</title>
        <authorList>
            <person name="Will S.E."/>
            <person name="Henke P."/>
            <person name="Boedeker C."/>
            <person name="Huang S."/>
            <person name="Brinkmann H."/>
            <person name="Rohde M."/>
            <person name="Jarek M."/>
            <person name="Friedl T."/>
            <person name="Seufert S."/>
            <person name="Schumacher M."/>
            <person name="Overmann J."/>
            <person name="Neumann-Schaal M."/>
            <person name="Petersen J."/>
        </authorList>
    </citation>
    <scope>NUCLEOTIDE SEQUENCE [LARGE SCALE GENOMIC DNA]</scope>
    <source>
        <strain evidence="3">PCC 7102</strain>
    </source>
</reference>
<dbReference type="AlphaFoldDB" id="A0A3S1AJH1"/>
<accession>A0A3S1AJH1</accession>
<dbReference type="Gene3D" id="1.10.260.40">
    <property type="entry name" value="lambda repressor-like DNA-binding domains"/>
    <property type="match status" value="1"/>
</dbReference>
<dbReference type="EMBL" id="RSCL01000017">
    <property type="protein sequence ID" value="RUT02097.1"/>
    <property type="molecule type" value="Genomic_DNA"/>
</dbReference>
<dbReference type="InterPro" id="IPR001387">
    <property type="entry name" value="Cro/C1-type_HTH"/>
</dbReference>
<proteinExistence type="predicted"/>
<gene>
    <name evidence="3" type="ORF">DSM106972_061720</name>
</gene>
<evidence type="ECO:0000256" key="1">
    <source>
        <dbReference type="ARBA" id="ARBA00023125"/>
    </source>
</evidence>